<organism evidence="2 3">
    <name type="scientific">Cyclotella atomus</name>
    <dbReference type="NCBI Taxonomy" id="382360"/>
    <lineage>
        <taxon>Eukaryota</taxon>
        <taxon>Sar</taxon>
        <taxon>Stramenopiles</taxon>
        <taxon>Ochrophyta</taxon>
        <taxon>Bacillariophyta</taxon>
        <taxon>Coscinodiscophyceae</taxon>
        <taxon>Thalassiosirophycidae</taxon>
        <taxon>Stephanodiscales</taxon>
        <taxon>Stephanodiscaceae</taxon>
        <taxon>Cyclotella</taxon>
    </lineage>
</organism>
<name>A0ABD3MUY5_9STRA</name>
<evidence type="ECO:0000313" key="3">
    <source>
        <dbReference type="Proteomes" id="UP001530400"/>
    </source>
</evidence>
<accession>A0ABD3MUY5</accession>
<reference evidence="2 3" key="1">
    <citation type="submission" date="2024-10" db="EMBL/GenBank/DDBJ databases">
        <title>Updated reference genomes for cyclostephanoid diatoms.</title>
        <authorList>
            <person name="Roberts W.R."/>
            <person name="Alverson A.J."/>
        </authorList>
    </citation>
    <scope>NUCLEOTIDE SEQUENCE [LARGE SCALE GENOMIC DNA]</scope>
    <source>
        <strain evidence="2 3">AJA010-31</strain>
    </source>
</reference>
<feature type="compositionally biased region" description="Basic and acidic residues" evidence="1">
    <location>
        <begin position="63"/>
        <end position="85"/>
    </location>
</feature>
<comment type="caution">
    <text evidence="2">The sequence shown here is derived from an EMBL/GenBank/DDBJ whole genome shotgun (WGS) entry which is preliminary data.</text>
</comment>
<evidence type="ECO:0000256" key="1">
    <source>
        <dbReference type="SAM" id="MobiDB-lite"/>
    </source>
</evidence>
<dbReference type="AlphaFoldDB" id="A0ABD3MUY5"/>
<dbReference type="Proteomes" id="UP001530400">
    <property type="component" value="Unassembled WGS sequence"/>
</dbReference>
<keyword evidence="3" id="KW-1185">Reference proteome</keyword>
<evidence type="ECO:0000313" key="2">
    <source>
        <dbReference type="EMBL" id="KAL3767765.1"/>
    </source>
</evidence>
<proteinExistence type="predicted"/>
<gene>
    <name evidence="2" type="ORF">ACHAWO_003162</name>
</gene>
<feature type="region of interest" description="Disordered" evidence="1">
    <location>
        <begin position="60"/>
        <end position="85"/>
    </location>
</feature>
<protein>
    <submittedName>
        <fullName evidence="2">Uncharacterized protein</fullName>
    </submittedName>
</protein>
<sequence>MNHHFIGESKIDCSDTESLAYSFGNIHGFKGKSSERDSEMKFTAKWKTGGHRYTGTLSIQVKPSDKDERKPSAHQENKGIDVAKENVENFSKGDASLDDESLMVVGQFDSGVNRGVRSWSFKGYRKQGR</sequence>
<dbReference type="EMBL" id="JALLPJ020001359">
    <property type="protein sequence ID" value="KAL3767765.1"/>
    <property type="molecule type" value="Genomic_DNA"/>
</dbReference>